<dbReference type="AlphaFoldDB" id="A0A5N0TG53"/>
<dbReference type="GO" id="GO:0008237">
    <property type="term" value="F:metallopeptidase activity"/>
    <property type="evidence" value="ECO:0007669"/>
    <property type="project" value="InterPro"/>
</dbReference>
<dbReference type="RefSeq" id="WP_150862494.1">
    <property type="nucleotide sequence ID" value="NZ_VYXP01000001.1"/>
</dbReference>
<feature type="signal peptide" evidence="1">
    <location>
        <begin position="1"/>
        <end position="23"/>
    </location>
</feature>
<dbReference type="SUPFAM" id="SSF55486">
    <property type="entry name" value="Metalloproteases ('zincins'), catalytic domain"/>
    <property type="match status" value="1"/>
</dbReference>
<feature type="domain" description="DUF5117" evidence="3">
    <location>
        <begin position="105"/>
        <end position="296"/>
    </location>
</feature>
<dbReference type="Gene3D" id="3.40.390.10">
    <property type="entry name" value="Collagenase (Catalytic Domain)"/>
    <property type="match status" value="1"/>
</dbReference>
<feature type="domain" description="EcxA zinc-binding" evidence="2">
    <location>
        <begin position="463"/>
        <end position="784"/>
    </location>
</feature>
<evidence type="ECO:0000259" key="2">
    <source>
        <dbReference type="Pfam" id="PF16313"/>
    </source>
</evidence>
<dbReference type="InterPro" id="IPR033413">
    <property type="entry name" value="DUF5117"/>
</dbReference>
<dbReference type="CDD" id="cd04276">
    <property type="entry name" value="ZnMc_MMP_like_2"/>
    <property type="match status" value="1"/>
</dbReference>
<evidence type="ECO:0000313" key="5">
    <source>
        <dbReference type="Proteomes" id="UP000325372"/>
    </source>
</evidence>
<dbReference type="Pfam" id="PF16313">
    <property type="entry name" value="DUF4953"/>
    <property type="match status" value="1"/>
</dbReference>
<gene>
    <name evidence="4" type="ORF">F3N42_00950</name>
</gene>
<protein>
    <submittedName>
        <fullName evidence="4">DUF5117 domain-containing protein</fullName>
    </submittedName>
</protein>
<dbReference type="PANTHER" id="PTHR38478:SF1">
    <property type="entry name" value="ZINC DEPENDENT METALLOPROTEASE DOMAIN LIPOPROTEIN"/>
    <property type="match status" value="1"/>
</dbReference>
<dbReference type="PANTHER" id="PTHR38478">
    <property type="entry name" value="PEPTIDASE M1A AND M12B"/>
    <property type="match status" value="1"/>
</dbReference>
<organism evidence="4 5">
    <name type="scientific">Marinihelvus fidelis</name>
    <dbReference type="NCBI Taxonomy" id="2613842"/>
    <lineage>
        <taxon>Bacteria</taxon>
        <taxon>Pseudomonadati</taxon>
        <taxon>Pseudomonadota</taxon>
        <taxon>Gammaproteobacteria</taxon>
        <taxon>Chromatiales</taxon>
        <taxon>Wenzhouxiangellaceae</taxon>
        <taxon>Marinihelvus</taxon>
    </lineage>
</organism>
<name>A0A5N0TG53_9GAMM</name>
<evidence type="ECO:0000256" key="1">
    <source>
        <dbReference type="SAM" id="SignalP"/>
    </source>
</evidence>
<evidence type="ECO:0000313" key="4">
    <source>
        <dbReference type="EMBL" id="KAA9134143.1"/>
    </source>
</evidence>
<sequence>MTAKLLRLIAASLLLSIALPSWAQDEKNGAEDKKEEEKPKSIAELTKDSEAFEGLFTLYRDTKTGKTHLLISEDQLGKEYIYWMQVANGVLDAGYFKGAYGPSGIIELRRNFNTVEIWKKNTNFWFDPDNPLSRASSANITDALVAVLEISGEDKDGGRVLTDADKLFASEALVQVTPSPNPNPEAAKEPSFSLGKLDEKKTRILNLRSYPQNTDVEVEYVFNNPTPVVQGSQAVTDSRYISVRMMHSFIEVPKNDFVPRRDDPRVGFFSGQVTDLTSNAAAPFRDHVNRWHLVKKDPSAAMSEPVEPITWWIENTTPLEWRDLIRDAALDWNRSFEKIGFKDAIVVKVQPDDADWDAGDIRYNVLRWTSSPNPPFGGYGPSFTNPRTGQIIGADIMLEYSFMGRFLRSRGKLQDPTAGQDLALWSAFEPEMGGHYCSLGAGLQANTMFARAAADSLYGLDDELDQRLVHDTMHYLILHEMGHTLGMNHNMKATQLLTPDEAFSTDNLADGLLAGSIMDYPAVNFAPTREQQGLYYSVVPGPYDDWFVEYGYSQALDDPAAEEQRLEAILARSTEPQLAFGNDADDMRSPGAGIDPRVNIYDMSSDSIGYASQQMTLFQDALDRLPENYPAQGKSYQETVEAVTVMLALWGRSAAVTSRWIGGVYVDRAMVGQPGASAPFRPVSRARQQNAMQVLAEQVFAPGAIHISPELLQHTAPRRRGFNHFGQTEDPKIHDAVLNIQKGVLDHLLNPVVMKRITDSGAYGNTYSLADMMGDLTGAIFNADARGDIDSFRQNLQVEYVQRLAKMARGNGGQHTATSAAVFELEQVADLLDGRRGGDRSTQAHVAHLEMIIDRALSADV</sequence>
<dbReference type="InterPro" id="IPR034032">
    <property type="entry name" value="Zn_MMP-like_bac"/>
</dbReference>
<evidence type="ECO:0000259" key="3">
    <source>
        <dbReference type="Pfam" id="PF17148"/>
    </source>
</evidence>
<dbReference type="Pfam" id="PF17148">
    <property type="entry name" value="DUF5117"/>
    <property type="match status" value="1"/>
</dbReference>
<dbReference type="InterPro" id="IPR032534">
    <property type="entry name" value="EcxA_zinc-bd"/>
</dbReference>
<proteinExistence type="predicted"/>
<keyword evidence="1" id="KW-0732">Signal</keyword>
<keyword evidence="5" id="KW-1185">Reference proteome</keyword>
<feature type="chain" id="PRO_5024360470" evidence="1">
    <location>
        <begin position="24"/>
        <end position="861"/>
    </location>
</feature>
<dbReference type="InterPro" id="IPR024079">
    <property type="entry name" value="MetalloPept_cat_dom_sf"/>
</dbReference>
<comment type="caution">
    <text evidence="4">The sequence shown here is derived from an EMBL/GenBank/DDBJ whole genome shotgun (WGS) entry which is preliminary data.</text>
</comment>
<dbReference type="Proteomes" id="UP000325372">
    <property type="component" value="Unassembled WGS sequence"/>
</dbReference>
<dbReference type="EMBL" id="VYXP01000001">
    <property type="protein sequence ID" value="KAA9134143.1"/>
    <property type="molecule type" value="Genomic_DNA"/>
</dbReference>
<reference evidence="4 5" key="1">
    <citation type="submission" date="2019-09" db="EMBL/GenBank/DDBJ databases">
        <title>Wenzhouxiangella sp. Genome sequencing and assembly.</title>
        <authorList>
            <person name="Zhang R."/>
        </authorList>
    </citation>
    <scope>NUCLEOTIDE SEQUENCE [LARGE SCALE GENOMIC DNA]</scope>
    <source>
        <strain evidence="4 5">W260</strain>
    </source>
</reference>
<accession>A0A5N0TG53</accession>